<dbReference type="EMBL" id="JABCIY010000019">
    <property type="protein sequence ID" value="KAF7197148.1"/>
    <property type="molecule type" value="Genomic_DNA"/>
</dbReference>
<dbReference type="GO" id="GO:0005975">
    <property type="term" value="P:carbohydrate metabolic process"/>
    <property type="evidence" value="ECO:0007669"/>
    <property type="project" value="InterPro"/>
</dbReference>
<feature type="compositionally biased region" description="Polar residues" evidence="5">
    <location>
        <begin position="1637"/>
        <end position="1662"/>
    </location>
</feature>
<feature type="region of interest" description="Disordered" evidence="5">
    <location>
        <begin position="1690"/>
        <end position="1713"/>
    </location>
</feature>
<evidence type="ECO:0000313" key="7">
    <source>
        <dbReference type="EMBL" id="KAF7197148.1"/>
    </source>
</evidence>
<feature type="compositionally biased region" description="Acidic residues" evidence="5">
    <location>
        <begin position="1490"/>
        <end position="1499"/>
    </location>
</feature>
<dbReference type="SUPFAM" id="SSF74650">
    <property type="entry name" value="Galactose mutarotase-like"/>
    <property type="match status" value="1"/>
</dbReference>
<proteinExistence type="inferred from homology"/>
<dbReference type="InterPro" id="IPR025532">
    <property type="entry name" value="G6P_1-epimerase"/>
</dbReference>
<dbReference type="InterPro" id="IPR008183">
    <property type="entry name" value="Aldose_1/G6P_1-epimerase"/>
</dbReference>
<feature type="compositionally biased region" description="Basic and acidic residues" evidence="5">
    <location>
        <begin position="129"/>
        <end position="144"/>
    </location>
</feature>
<dbReference type="Pfam" id="PF12231">
    <property type="entry name" value="Rif1_N"/>
    <property type="match status" value="1"/>
</dbReference>
<dbReference type="CDD" id="cd09020">
    <property type="entry name" value="D-hex-6-P-epi_like"/>
    <property type="match status" value="1"/>
</dbReference>
<dbReference type="GO" id="GO:0005737">
    <property type="term" value="C:cytoplasm"/>
    <property type="evidence" value="ECO:0007669"/>
    <property type="project" value="TreeGrafter"/>
</dbReference>
<feature type="compositionally biased region" description="Polar residues" evidence="5">
    <location>
        <begin position="1573"/>
        <end position="1587"/>
    </location>
</feature>
<comment type="caution">
    <text evidence="7">The sequence shown here is derived from an EMBL/GenBank/DDBJ whole genome shotgun (WGS) entry which is preliminary data.</text>
</comment>
<evidence type="ECO:0000259" key="6">
    <source>
        <dbReference type="Pfam" id="PF12231"/>
    </source>
</evidence>
<feature type="compositionally biased region" description="Acidic residues" evidence="5">
    <location>
        <begin position="1301"/>
        <end position="1313"/>
    </location>
</feature>
<feature type="compositionally biased region" description="Basic and acidic residues" evidence="5">
    <location>
        <begin position="1479"/>
        <end position="1489"/>
    </location>
</feature>
<dbReference type="InterPro" id="IPR022031">
    <property type="entry name" value="Rif1_N"/>
</dbReference>
<dbReference type="GO" id="GO:0030246">
    <property type="term" value="F:carbohydrate binding"/>
    <property type="evidence" value="ECO:0007669"/>
    <property type="project" value="InterPro"/>
</dbReference>
<dbReference type="PANTHER" id="PTHR11122:SF13">
    <property type="entry name" value="GLUCOSE-6-PHOSPHATE 1-EPIMERASE"/>
    <property type="match status" value="1"/>
</dbReference>
<feature type="domain" description="Telomere-associated protein Rif1 N-terminal" evidence="6">
    <location>
        <begin position="166"/>
        <end position="535"/>
    </location>
</feature>
<keyword evidence="8" id="KW-1185">Reference proteome</keyword>
<dbReference type="InterPro" id="IPR014718">
    <property type="entry name" value="GH-type_carb-bd"/>
</dbReference>
<accession>A0A8H6RTM6</accession>
<dbReference type="GO" id="GO:0047938">
    <property type="term" value="F:glucose-6-phosphate 1-epimerase activity"/>
    <property type="evidence" value="ECO:0007669"/>
    <property type="project" value="UniProtKB-EC"/>
</dbReference>
<evidence type="ECO:0000256" key="1">
    <source>
        <dbReference type="ARBA" id="ARBA00001096"/>
    </source>
</evidence>
<dbReference type="InterPro" id="IPR011013">
    <property type="entry name" value="Gal_mutarotase_sf_dom"/>
</dbReference>
<feature type="compositionally biased region" description="Polar residues" evidence="5">
    <location>
        <begin position="100"/>
        <end position="121"/>
    </location>
</feature>
<dbReference type="SUPFAM" id="SSF48371">
    <property type="entry name" value="ARM repeat"/>
    <property type="match status" value="1"/>
</dbReference>
<evidence type="ECO:0000256" key="2">
    <source>
        <dbReference type="ARBA" id="ARBA00005866"/>
    </source>
</evidence>
<feature type="compositionally biased region" description="Basic and acidic residues" evidence="5">
    <location>
        <begin position="1624"/>
        <end position="1634"/>
    </location>
</feature>
<dbReference type="EC" id="5.1.3.15" evidence="3"/>
<evidence type="ECO:0000313" key="8">
    <source>
        <dbReference type="Proteomes" id="UP000660729"/>
    </source>
</evidence>
<dbReference type="InterPro" id="IPR016024">
    <property type="entry name" value="ARM-type_fold"/>
</dbReference>
<feature type="compositionally biased region" description="Polar residues" evidence="5">
    <location>
        <begin position="1696"/>
        <end position="1706"/>
    </location>
</feature>
<dbReference type="Gene3D" id="2.70.98.10">
    <property type="match status" value="1"/>
</dbReference>
<dbReference type="Proteomes" id="UP000660729">
    <property type="component" value="Unassembled WGS sequence"/>
</dbReference>
<sequence length="2002" mass="219299">MLSSPASSSSVFNQLPARPPTPPRDVTKDVDDALRFLEQGHDEPGQTRKAAEKEKELPRSAVDTPPSKATAVSPQPRGSNGAKRVDFSPWPTYHDVPQLGVSSSPDNRAQRQTPLSRQTKPLKSILKAQNEREPLTPEDLDNRLSKFSPQIPGSFRKMLQGIIQQLSSPSRDTRRDAYMSINGVIKAYQGLPEVQAVVDKIDLLQQFLARDLAWRDSTGVLDMQIVTQAGQLACSILTMKESAAALDDDFRAFVADRCITCLEQADLSRAILKVHLHVLAVQRFHTNILTTARVDKLVNALQKIEDRTSTVVARLMIYQRLIEQAPAAMLNRISDWIENVFHGLLSSVSEVQARAINTCTTAGLHLGHQQAAARAIHELWDKETEGGKSYGDYVNSQLTQLSTDPAKAVVVPQIWAAVILFFRNRRRSIDKWSKFRDWLLTLQKSLNSGNVEVKQHATFAWNKLVYTVMPDGNTSDTLYSMLKVPITASLERKGSDKTSQEMRQIAVDSYCNLLHYALRPVLSHEELDRAWINFVQPILAIMSKHSARGQFSACRILHGLLKKTSGAWNEHAATEKEPIKADDLPRLDVRWVRSRLGKFIKLLEPWILAGMSQSSESNKALTSIWRSLMTAVAEAGGQEVRTSTELKVAVAQLTNLFRRIWFAQSQTSSTSYLAWLDRYQSLLGDAIGILGPSHFVEDILTMTSEDGVEVAPTPSHRPSKHHQSACSAFSILYSLYYQPPPALQFDATCRDSAVWLLGLLAGAKGSASSNLGLLYNTLQFCAKTRSNTSDHLRGQLWSAIAVSAGTSLRVQASVSPQRDAGIAGVSVRFAINILLEGLCFAESSHECLQDLARLMDATCLSTKHIAGDGGIVLAVVEPLSKLVSERTSSTPLSMTLRLYRMLVKHAVWPKNKAELETSRKALWTIHLEPPKAQVFESFDHFYDLFNGCLKRAYAQIDTPEGDLGKAATEALLSTVDFLRKCPHAVLPIAIRKFQAGFVPWIEDTKRIVFPATQSNADDSSAVSSRVQDVWSAVLRVISDGYAQKDSTLLGALEPILIAGFSSPSREIVNQAILFWTSHFADQEQLEYPMRLLPVLRARQAQADFNIPGFPRRESQGEVAQLPAFAESQIKTSNHRRALGSTKSTPHTRKPPAAENIFIKQHLAAQGLPFDSAAVARATASCSPAPKARLRHNDSQVDFAPIEPLPVSTIVESQLLTDHQKEVRARQYDDAQVFPELSSSPMARSTSTKNISKKLDFSTDPPQGAQGDVNVTPTGPVDGQPMSDDLPSSPTPRGGTTRTYDEIDQPSEGEETDVDPPSSPPRNDDERGPIQEEENGQDEESGQEDNTTEAFATAHDIAAELRQLTDDAGDTEGQAPSDLPSDTHLPNAQLHREEAQAAGDQTTGPSIDERSKGTDQSEEAPETPSRIENSIVEVGSASEATPSEAGTDASKGSRTTRKRKRGSETALPARKKKAQSPYRRLMDMIRRTSQDDEDDIEDEIVVAPRTVSSPASSPQRREASPSAQLKEAAVVEHGPAEPVAPAKRGRGRPPKKASSQDSSRPSVAPVAGLKRSASAVSTRSSGGDTVTSRIEDTPAPRKARKQREVQLSQDALHSQESLRSSRSTRRSEPEARTDDNEAGSQATNADISERQQTTRGRQMAQPSSILGRLRGILSDLIDTNGAQLEGNFLFDRPNRPSAISPSTTGPQPSVHAESDKVTATLPTGDSVEVLLYGATVTSWKSNGKERLWLSTAAKLDGSKPVRGGIPVVFPAFGPPPKDHATGGLPQHGFARNSHWEYLGRSSSESGPLAKGGDDSVKLDFGLSSSNLAAEAKKAWPYEFGLVYSVTLGKDGLQTMLNVRNQGKESFEFQMLLHSYFSVPDISKTAITGLGSVTYIDKMLNATEQQQTDSQIKITGEVDRVYKSIKQDTTSIVVDGKPHLDVVRDNLEDSVVWNPWIEKAKGMGDFEPKDGYKNMVCVEVGAVDGWQKLEPGETFEGGQILKAH</sequence>
<feature type="compositionally biased region" description="Basic and acidic residues" evidence="5">
    <location>
        <begin position="25"/>
        <end position="58"/>
    </location>
</feature>
<comment type="catalytic activity">
    <reaction evidence="1">
        <text>alpha-D-glucose 6-phosphate = beta-D-glucose 6-phosphate</text>
        <dbReference type="Rhea" id="RHEA:16249"/>
        <dbReference type="ChEBI" id="CHEBI:58225"/>
        <dbReference type="ChEBI" id="CHEBI:58247"/>
        <dbReference type="EC" id="5.1.3.15"/>
    </reaction>
</comment>
<dbReference type="OrthoDB" id="1659429at2759"/>
<gene>
    <name evidence="7" type="ORF">HII31_01573</name>
</gene>
<dbReference type="PANTHER" id="PTHR11122">
    <property type="entry name" value="APOSPORY-ASSOCIATED PROTEIN C-RELATED"/>
    <property type="match status" value="1"/>
</dbReference>
<feature type="compositionally biased region" description="Polar residues" evidence="5">
    <location>
        <begin position="1236"/>
        <end position="1249"/>
    </location>
</feature>
<evidence type="ECO:0000256" key="4">
    <source>
        <dbReference type="ARBA" id="ARBA00023235"/>
    </source>
</evidence>
<protein>
    <recommendedName>
        <fullName evidence="3">glucose-6-phosphate 1-epimerase</fullName>
        <ecNumber evidence="3">5.1.3.15</ecNumber>
    </recommendedName>
</protein>
<feature type="compositionally biased region" description="Acidic residues" evidence="5">
    <location>
        <begin position="1330"/>
        <end position="1346"/>
    </location>
</feature>
<feature type="region of interest" description="Disordered" evidence="5">
    <location>
        <begin position="1"/>
        <end position="145"/>
    </location>
</feature>
<feature type="compositionally biased region" description="Polar residues" evidence="5">
    <location>
        <begin position="1"/>
        <end position="13"/>
    </location>
</feature>
<reference evidence="7" key="1">
    <citation type="submission" date="2020-04" db="EMBL/GenBank/DDBJ databases">
        <title>Draft genome resource of the tomato pathogen Pseudocercospora fuligena.</title>
        <authorList>
            <person name="Zaccaron A."/>
        </authorList>
    </citation>
    <scope>NUCLEOTIDE SEQUENCE</scope>
    <source>
        <strain evidence="7">PF001</strain>
    </source>
</reference>
<dbReference type="Pfam" id="PF01263">
    <property type="entry name" value="Aldose_epim"/>
    <property type="match status" value="1"/>
</dbReference>
<feature type="region of interest" description="Disordered" evidence="5">
    <location>
        <begin position="1233"/>
        <end position="1662"/>
    </location>
</feature>
<keyword evidence="4" id="KW-0413">Isomerase</keyword>
<evidence type="ECO:0000256" key="3">
    <source>
        <dbReference type="ARBA" id="ARBA00012083"/>
    </source>
</evidence>
<comment type="similarity">
    <text evidence="2">Belongs to the glucose-6-phosphate 1-epimerase family.</text>
</comment>
<evidence type="ECO:0000256" key="5">
    <source>
        <dbReference type="SAM" id="MobiDB-lite"/>
    </source>
</evidence>
<organism evidence="7 8">
    <name type="scientific">Pseudocercospora fuligena</name>
    <dbReference type="NCBI Taxonomy" id="685502"/>
    <lineage>
        <taxon>Eukaryota</taxon>
        <taxon>Fungi</taxon>
        <taxon>Dikarya</taxon>
        <taxon>Ascomycota</taxon>
        <taxon>Pezizomycotina</taxon>
        <taxon>Dothideomycetes</taxon>
        <taxon>Dothideomycetidae</taxon>
        <taxon>Mycosphaerellales</taxon>
        <taxon>Mycosphaerellaceae</taxon>
        <taxon>Pseudocercospora</taxon>
    </lineage>
</organism>
<name>A0A8H6RTM6_9PEZI</name>